<feature type="domain" description="ATP-dependent DNA ligase family profile" evidence="21">
    <location>
        <begin position="892"/>
        <end position="1025"/>
    </location>
</feature>
<evidence type="ECO:0000259" key="22">
    <source>
        <dbReference type="PROSITE" id="PS50172"/>
    </source>
</evidence>
<accession>A0A819AMJ7</accession>
<evidence type="ECO:0000256" key="20">
    <source>
        <dbReference type="SAM" id="MobiDB-lite"/>
    </source>
</evidence>
<evidence type="ECO:0000256" key="16">
    <source>
        <dbReference type="ARBA" id="ARBA00030676"/>
    </source>
</evidence>
<feature type="compositionally biased region" description="Low complexity" evidence="20">
    <location>
        <begin position="555"/>
        <end position="573"/>
    </location>
</feature>
<evidence type="ECO:0000256" key="13">
    <source>
        <dbReference type="ARBA" id="ARBA00023172"/>
    </source>
</evidence>
<dbReference type="SUPFAM" id="SSF50249">
    <property type="entry name" value="Nucleic acid-binding proteins"/>
    <property type="match status" value="1"/>
</dbReference>
<dbReference type="Pfam" id="PF04675">
    <property type="entry name" value="DNA_ligase_A_N"/>
    <property type="match status" value="1"/>
</dbReference>
<evidence type="ECO:0000256" key="14">
    <source>
        <dbReference type="ARBA" id="ARBA00023204"/>
    </source>
</evidence>
<keyword evidence="6" id="KW-0436">Ligase</keyword>
<dbReference type="InterPro" id="IPR036599">
    <property type="entry name" value="DNA_ligase_N_sf"/>
</dbReference>
<sequence>MSDEKIFSLNQSNVRFLFITANTGSIFEKPELLTTWLLEFGNLLRRHPSDFIALHCQEVGGKDYEKYMHTLDQFINDLLQIPELSSDFNRHRLYFDSDYASQETFTALGCAYFIRQNLSVQQWNFTNSTFQSVVNRHIFAGSLRNVQTLRKEKYPREFFPEAKWSRKGTTQTRWLINGFIFDLLNVHLFHDASNLLAAERSPSIYSKCRRNALEYTLQNLPMDPSGKHVPYVIFGDFNFRLDAHRLVEHISDKRADLIDKIKEKNSDEIAKIIIRNEDNKPKLTIEKKEFNLHDNHDAFFNTNTRQAHTFDFESSLFHDYVYEYDITFPPSYPYSEEHHEARSYLRARCPAWCDRILLSHSLKNVVDTKVNKPSYDLMGYDTCVGDHKPVYLSLTMGLVQDINDNIQSMKNLTFTSNHLATELHMSDKMKTRSHEMEASISTNFEDLIIKKVPFLPAINNNDDDHRTVLAHHIFYANIKHTFIRFIRESPMTTSMMIDETNINDELPNSSKVVKFSNLCNLLERISKSQGTMAKQKLMTRFISDWRKTHKEVHANDPPTATPAVTTEPQTTTAGLSGASPTIMEDSFYPIIRLLVPQSDRERIAYGLKESKLGKHLVEVLSISKDSDDGKKLLNFRVQKNTRTQKGSDFAEVAYYVLKNRCNEDVTMSIWEINKILDEIAVENGKGKEGQKIIDHRLTYLLRHLSALELKWLIRILLKDLRISLKENSILECFHPDAKDLFDHTSNLFKVAVYLHDPEKRLHEIGLSLFSPFRPMLGERTRADKIEQVIRKKSTNPTAALAEFYIETKYDGDRFQLHRDKDQFMYFSRNGHDYTSVFGPDSNSIGTLTPYIANTFKIDCEKCIIDGEMVIYNRNEKIIHSKGDSFDVKSIQSSDSQLQPCLIVFDILMYNDEVLTNKPLNERLQYLQKKILEPIEGRIIFSTIKLGTCNQDVINELNLAIEERQEGIVVKDPWAVYKPNVRENGGWYKIKPDYTIGLNDEIDCLIVGGYFGTGRLRAGMLSHFLCCAVVKQTNNSEQKNVDDENATTSTQCKADVRDFLYYTFCKIGSGYTHKELLDFNNRFANKWKPWTKKTAPSYILCTHEKPDVWIEPNDSCIVQVKATEFMTSDKYKCGFTLRFPRLEKFREDKAWNECVTYQELIDLRERNAGKLASRFMENDVNDDLDLNDDGQRTLTLTKKLQTKSRQQAKPTVDSRFRGIDQQSVKQTGHFLSTLEFCIMEGNTKYSKAELEKLVYENGGTCVQNALAKTFCVITDNPTSIRLRTLIKNRQVDIVHIAWLIRCIEQKTLLPFYLSELISCTEKTRQALNLLYDEYGDAYYTATNENELREIFNKMTSTSSSQASVPSTTTTNKKLPANKKRRLDEHIPLSQSTIDIANISNPLDDKDKLRTFISEFENVYFPDESYDYGLFRLYYIYFDQYQTIGDESTQFIDSNHSLIILESQLHGARIAHTITSDVTHVVCAKSKVDDKKLNDRINVFKKINRERTTRFHLVSYEWIKNCIENQRLVKELPFAL</sequence>
<evidence type="ECO:0000256" key="5">
    <source>
        <dbReference type="ARBA" id="ARBA00022073"/>
    </source>
</evidence>
<dbReference type="InterPro" id="IPR036420">
    <property type="entry name" value="BRCT_dom_sf"/>
</dbReference>
<gene>
    <name evidence="23" type="ORF">KXQ929_LOCUS16236</name>
</gene>
<feature type="domain" description="BRCT" evidence="22">
    <location>
        <begin position="1225"/>
        <end position="1315"/>
    </location>
</feature>
<keyword evidence="15" id="KW-0539">Nucleus</keyword>
<dbReference type="Gene3D" id="1.10.3260.10">
    <property type="entry name" value="DNA ligase, ATP-dependent, N-terminal domain"/>
    <property type="match status" value="1"/>
</dbReference>
<dbReference type="PANTHER" id="PTHR45997">
    <property type="entry name" value="DNA LIGASE 4"/>
    <property type="match status" value="1"/>
</dbReference>
<proteinExistence type="inferred from homology"/>
<evidence type="ECO:0000256" key="3">
    <source>
        <dbReference type="ARBA" id="ARBA00007572"/>
    </source>
</evidence>
<dbReference type="SUPFAM" id="SSF52113">
    <property type="entry name" value="BRCT domain"/>
    <property type="match status" value="2"/>
</dbReference>
<evidence type="ECO:0000256" key="1">
    <source>
        <dbReference type="ARBA" id="ARBA00001946"/>
    </source>
</evidence>
<evidence type="ECO:0000256" key="2">
    <source>
        <dbReference type="ARBA" id="ARBA00004123"/>
    </source>
</evidence>
<dbReference type="Pfam" id="PF22669">
    <property type="entry name" value="Exo_endo_phos2"/>
    <property type="match status" value="1"/>
</dbReference>
<comment type="subcellular location">
    <subcellularLocation>
        <location evidence="2">Nucleus</location>
    </subcellularLocation>
</comment>
<feature type="domain" description="BRCT" evidence="22">
    <location>
        <begin position="1464"/>
        <end position="1534"/>
    </location>
</feature>
<evidence type="ECO:0000256" key="18">
    <source>
        <dbReference type="ARBA" id="ARBA00034003"/>
    </source>
</evidence>
<evidence type="ECO:0000259" key="21">
    <source>
        <dbReference type="PROSITE" id="PS50160"/>
    </source>
</evidence>
<dbReference type="InterPro" id="IPR029710">
    <property type="entry name" value="LIG4"/>
</dbReference>
<evidence type="ECO:0000313" key="24">
    <source>
        <dbReference type="Proteomes" id="UP000663868"/>
    </source>
</evidence>
<dbReference type="GO" id="GO:0046856">
    <property type="term" value="P:phosphatidylinositol dephosphorylation"/>
    <property type="evidence" value="ECO:0007669"/>
    <property type="project" value="InterPro"/>
</dbReference>
<dbReference type="GO" id="GO:0071897">
    <property type="term" value="P:DNA biosynthetic process"/>
    <property type="evidence" value="ECO:0007669"/>
    <property type="project" value="InterPro"/>
</dbReference>
<comment type="cofactor">
    <cofactor evidence="1">
        <name>Mg(2+)</name>
        <dbReference type="ChEBI" id="CHEBI:18420"/>
    </cofactor>
</comment>
<dbReference type="InterPro" id="IPR021536">
    <property type="entry name" value="DNA_ligase_IV_dom"/>
</dbReference>
<reference evidence="23" key="1">
    <citation type="submission" date="2021-02" db="EMBL/GenBank/DDBJ databases">
        <authorList>
            <person name="Nowell W R."/>
        </authorList>
    </citation>
    <scope>NUCLEOTIDE SEQUENCE</scope>
</reference>
<dbReference type="NCBIfam" id="TIGR00574">
    <property type="entry name" value="dnl1"/>
    <property type="match status" value="1"/>
</dbReference>
<dbReference type="SMART" id="SM00292">
    <property type="entry name" value="BRCT"/>
    <property type="match status" value="2"/>
</dbReference>
<dbReference type="InterPro" id="IPR036691">
    <property type="entry name" value="Endo/exonu/phosph_ase_sf"/>
</dbReference>
<dbReference type="PANTHER" id="PTHR45997:SF1">
    <property type="entry name" value="DNA LIGASE 4"/>
    <property type="match status" value="1"/>
</dbReference>
<dbReference type="InterPro" id="IPR044125">
    <property type="entry name" value="Adenylation_DNA_ligase_IV"/>
</dbReference>
<dbReference type="GO" id="GO:0032807">
    <property type="term" value="C:DNA ligase IV complex"/>
    <property type="evidence" value="ECO:0007669"/>
    <property type="project" value="TreeGrafter"/>
</dbReference>
<evidence type="ECO:0000256" key="6">
    <source>
        <dbReference type="ARBA" id="ARBA00022598"/>
    </source>
</evidence>
<dbReference type="Pfam" id="PF01068">
    <property type="entry name" value="DNA_ligase_A_M"/>
    <property type="match status" value="1"/>
</dbReference>
<dbReference type="GO" id="GO:0006310">
    <property type="term" value="P:DNA recombination"/>
    <property type="evidence" value="ECO:0007669"/>
    <property type="project" value="UniProtKB-KW"/>
</dbReference>
<dbReference type="GO" id="GO:0046872">
    <property type="term" value="F:metal ion binding"/>
    <property type="evidence" value="ECO:0007669"/>
    <property type="project" value="UniProtKB-KW"/>
</dbReference>
<dbReference type="CDD" id="cd07968">
    <property type="entry name" value="OBF_DNA_ligase_IV"/>
    <property type="match status" value="1"/>
</dbReference>
<keyword evidence="13" id="KW-0233">DNA recombination</keyword>
<comment type="caution">
    <text evidence="23">The sequence shown here is derived from an EMBL/GenBank/DDBJ whole genome shotgun (WGS) entry which is preliminary data.</text>
</comment>
<dbReference type="Pfam" id="PF04679">
    <property type="entry name" value="DNA_ligase_A_C"/>
    <property type="match status" value="1"/>
</dbReference>
<dbReference type="CDD" id="cd07903">
    <property type="entry name" value="Adenylation_DNA_ligase_IV"/>
    <property type="match status" value="1"/>
</dbReference>
<dbReference type="GO" id="GO:0003910">
    <property type="term" value="F:DNA ligase (ATP) activity"/>
    <property type="evidence" value="ECO:0007669"/>
    <property type="project" value="UniProtKB-EC"/>
</dbReference>
<evidence type="ECO:0000256" key="10">
    <source>
        <dbReference type="ARBA" id="ARBA00022763"/>
    </source>
</evidence>
<dbReference type="GO" id="GO:0005524">
    <property type="term" value="F:ATP binding"/>
    <property type="evidence" value="ECO:0007669"/>
    <property type="project" value="UniProtKB-KW"/>
</dbReference>
<dbReference type="InterPro" id="IPR012309">
    <property type="entry name" value="DNA_ligase_ATP-dep_C"/>
</dbReference>
<dbReference type="GO" id="GO:0003677">
    <property type="term" value="F:DNA binding"/>
    <property type="evidence" value="ECO:0007669"/>
    <property type="project" value="InterPro"/>
</dbReference>
<dbReference type="InterPro" id="IPR012340">
    <property type="entry name" value="NA-bd_OB-fold"/>
</dbReference>
<keyword evidence="10" id="KW-0227">DNA damage</keyword>
<dbReference type="InterPro" id="IPR000977">
    <property type="entry name" value="DNA_ligase_ATP-dep"/>
</dbReference>
<dbReference type="SUPFAM" id="SSF56219">
    <property type="entry name" value="DNase I-like"/>
    <property type="match status" value="1"/>
</dbReference>
<protein>
    <recommendedName>
        <fullName evidence="5">DNA ligase 4</fullName>
        <ecNumber evidence="4">6.5.1.1</ecNumber>
    </recommendedName>
    <alternativeName>
        <fullName evidence="17">DNA ligase IV</fullName>
    </alternativeName>
    <alternativeName>
        <fullName evidence="16">Polydeoxyribonucleotide synthase [ATP] 4</fullName>
    </alternativeName>
</protein>
<dbReference type="InterPro" id="IPR012310">
    <property type="entry name" value="DNA_ligase_ATP-dep_cent"/>
</dbReference>
<evidence type="ECO:0000256" key="19">
    <source>
        <dbReference type="RuleBase" id="RU004196"/>
    </source>
</evidence>
<keyword evidence="8" id="KW-0677">Repeat</keyword>
<dbReference type="Gene3D" id="3.40.50.10190">
    <property type="entry name" value="BRCT domain"/>
    <property type="match status" value="2"/>
</dbReference>
<organism evidence="23 24">
    <name type="scientific">Adineta steineri</name>
    <dbReference type="NCBI Taxonomy" id="433720"/>
    <lineage>
        <taxon>Eukaryota</taxon>
        <taxon>Metazoa</taxon>
        <taxon>Spiralia</taxon>
        <taxon>Gnathifera</taxon>
        <taxon>Rotifera</taxon>
        <taxon>Eurotatoria</taxon>
        <taxon>Bdelloidea</taxon>
        <taxon>Adinetida</taxon>
        <taxon>Adinetidae</taxon>
        <taxon>Adineta</taxon>
    </lineage>
</organism>
<evidence type="ECO:0000313" key="23">
    <source>
        <dbReference type="EMBL" id="CAF3787179.1"/>
    </source>
</evidence>
<dbReference type="PROSITE" id="PS50172">
    <property type="entry name" value="BRCT"/>
    <property type="match status" value="2"/>
</dbReference>
<dbReference type="EC" id="6.5.1.1" evidence="4"/>
<dbReference type="Proteomes" id="UP000663868">
    <property type="component" value="Unassembled WGS sequence"/>
</dbReference>
<dbReference type="GO" id="GO:0005958">
    <property type="term" value="C:DNA-dependent protein kinase-DNA ligase 4 complex"/>
    <property type="evidence" value="ECO:0007669"/>
    <property type="project" value="TreeGrafter"/>
</dbReference>
<dbReference type="FunFam" id="2.40.50.140:FF:000150">
    <property type="entry name" value="DNA ligase"/>
    <property type="match status" value="1"/>
</dbReference>
<comment type="similarity">
    <text evidence="3 19">Belongs to the ATP-dependent DNA ligase family.</text>
</comment>
<keyword evidence="12" id="KW-0460">Magnesium</keyword>
<dbReference type="SMART" id="SM00128">
    <property type="entry name" value="IPPc"/>
    <property type="match status" value="1"/>
</dbReference>
<dbReference type="EMBL" id="CAJOBB010000974">
    <property type="protein sequence ID" value="CAF3787179.1"/>
    <property type="molecule type" value="Genomic_DNA"/>
</dbReference>
<comment type="catalytic activity">
    <reaction evidence="18">
        <text>ATP + (deoxyribonucleotide)n-3'-hydroxyl + 5'-phospho-(deoxyribonucleotide)m = (deoxyribonucleotide)n+m + AMP + diphosphate.</text>
        <dbReference type="EC" id="6.5.1.1"/>
    </reaction>
</comment>
<dbReference type="InterPro" id="IPR012308">
    <property type="entry name" value="DNA_ligase_ATP-dep_N"/>
</dbReference>
<keyword evidence="9" id="KW-0547">Nucleotide-binding</keyword>
<evidence type="ECO:0000256" key="4">
    <source>
        <dbReference type="ARBA" id="ARBA00012727"/>
    </source>
</evidence>
<dbReference type="Pfam" id="PF11411">
    <property type="entry name" value="DNA_ligase_IV"/>
    <property type="match status" value="1"/>
</dbReference>
<dbReference type="GO" id="GO:0006303">
    <property type="term" value="P:double-strand break repair via nonhomologous end joining"/>
    <property type="evidence" value="ECO:0007669"/>
    <property type="project" value="TreeGrafter"/>
</dbReference>
<name>A0A819AMJ7_9BILA</name>
<feature type="region of interest" description="Disordered" evidence="20">
    <location>
        <begin position="552"/>
        <end position="578"/>
    </location>
</feature>
<dbReference type="SUPFAM" id="SSF56091">
    <property type="entry name" value="DNA ligase/mRNA capping enzyme, catalytic domain"/>
    <property type="match status" value="1"/>
</dbReference>
<evidence type="ECO:0000256" key="11">
    <source>
        <dbReference type="ARBA" id="ARBA00022840"/>
    </source>
</evidence>
<evidence type="ECO:0000256" key="9">
    <source>
        <dbReference type="ARBA" id="ARBA00022741"/>
    </source>
</evidence>
<evidence type="ECO:0000256" key="7">
    <source>
        <dbReference type="ARBA" id="ARBA00022723"/>
    </source>
</evidence>
<dbReference type="Pfam" id="PF00533">
    <property type="entry name" value="BRCT"/>
    <property type="match status" value="1"/>
</dbReference>
<dbReference type="GO" id="GO:0006297">
    <property type="term" value="P:nucleotide-excision repair, DNA gap filling"/>
    <property type="evidence" value="ECO:0007669"/>
    <property type="project" value="TreeGrafter"/>
</dbReference>
<dbReference type="InterPro" id="IPR000300">
    <property type="entry name" value="IPPc"/>
</dbReference>
<dbReference type="InterPro" id="IPR001357">
    <property type="entry name" value="BRCT_dom"/>
</dbReference>
<dbReference type="Gene3D" id="3.30.470.30">
    <property type="entry name" value="DNA ligase/mRNA capping enzyme"/>
    <property type="match status" value="1"/>
</dbReference>
<evidence type="ECO:0000256" key="8">
    <source>
        <dbReference type="ARBA" id="ARBA00022737"/>
    </source>
</evidence>
<dbReference type="Gene3D" id="2.40.50.140">
    <property type="entry name" value="Nucleic acid-binding proteins"/>
    <property type="match status" value="1"/>
</dbReference>
<dbReference type="PROSITE" id="PS50160">
    <property type="entry name" value="DNA_LIGASE_A3"/>
    <property type="match status" value="1"/>
</dbReference>
<keyword evidence="7" id="KW-0479">Metal-binding</keyword>
<keyword evidence="14" id="KW-0234">DNA repair</keyword>
<evidence type="ECO:0000256" key="12">
    <source>
        <dbReference type="ARBA" id="ARBA00022842"/>
    </source>
</evidence>
<dbReference type="Gene3D" id="3.60.10.10">
    <property type="entry name" value="Endonuclease/exonuclease/phosphatase"/>
    <property type="match status" value="1"/>
</dbReference>
<evidence type="ECO:0000256" key="17">
    <source>
        <dbReference type="ARBA" id="ARBA00031942"/>
    </source>
</evidence>
<dbReference type="GO" id="GO:0016791">
    <property type="term" value="F:phosphatase activity"/>
    <property type="evidence" value="ECO:0007669"/>
    <property type="project" value="InterPro"/>
</dbReference>
<evidence type="ECO:0000256" key="15">
    <source>
        <dbReference type="ARBA" id="ARBA00023242"/>
    </source>
</evidence>
<keyword evidence="11" id="KW-0067">ATP-binding</keyword>